<evidence type="ECO:0000256" key="13">
    <source>
        <dbReference type="RuleBase" id="RU000584"/>
    </source>
</evidence>
<comment type="domain">
    <text evidence="8">Possesses an unusual extended V-shaped dimeric structure with each monomer consisting of three distinct domains arranged along a curved 'spinal' alpha-helix. The N-terminal catalytic domain specifically recognizes the glutamate moiety of the substrate. The second domain is the NADPH-binding domain, and the third C-terminal domain is responsible for dimerization.</text>
</comment>
<dbReference type="Pfam" id="PF00745">
    <property type="entry name" value="GlutR_dimer"/>
    <property type="match status" value="1"/>
</dbReference>
<proteinExistence type="inferred from homology"/>
<dbReference type="Gene3D" id="3.30.460.30">
    <property type="entry name" value="Glutamyl-tRNA reductase, N-terminal domain"/>
    <property type="match status" value="1"/>
</dbReference>
<keyword evidence="18" id="KW-1185">Reference proteome</keyword>
<evidence type="ECO:0000256" key="8">
    <source>
        <dbReference type="HAMAP-Rule" id="MF_00087"/>
    </source>
</evidence>
<dbReference type="SUPFAM" id="SSF51735">
    <property type="entry name" value="NAD(P)-binding Rossmann-fold domains"/>
    <property type="match status" value="1"/>
</dbReference>
<name>A0A3A5H5Z9_9ACTN</name>
<accession>A0A3A5H5Z9</accession>
<feature type="binding site" evidence="8 10">
    <location>
        <begin position="49"/>
        <end position="52"/>
    </location>
    <ligand>
        <name>substrate</name>
    </ligand>
</feature>
<evidence type="ECO:0000313" key="18">
    <source>
        <dbReference type="Proteomes" id="UP000276542"/>
    </source>
</evidence>
<dbReference type="EC" id="1.2.1.70" evidence="3 8"/>
<comment type="miscellaneous">
    <text evidence="8">During catalysis, the active site Cys acts as a nucleophile attacking the alpha-carbonyl group of tRNA-bound glutamate with the formation of a thioester intermediate between enzyme and glutamate, and the concomitant release of tRNA(Glu). The thioester intermediate is finally reduced by direct hydride transfer from NADPH, to form the product GSA.</text>
</comment>
<organism evidence="17 18">
    <name type="scientific">Nocardioides cavernaquae</name>
    <dbReference type="NCBI Taxonomy" id="2321396"/>
    <lineage>
        <taxon>Bacteria</taxon>
        <taxon>Bacillati</taxon>
        <taxon>Actinomycetota</taxon>
        <taxon>Actinomycetes</taxon>
        <taxon>Propionibacteriales</taxon>
        <taxon>Nocardioidaceae</taxon>
        <taxon>Nocardioides</taxon>
    </lineage>
</organism>
<feature type="binding site" evidence="8 10">
    <location>
        <position position="124"/>
    </location>
    <ligand>
        <name>substrate</name>
    </ligand>
</feature>
<dbReference type="GO" id="GO:0019353">
    <property type="term" value="P:protoporphyrinogen IX biosynthetic process from glutamate"/>
    <property type="evidence" value="ECO:0007669"/>
    <property type="project" value="TreeGrafter"/>
</dbReference>
<dbReference type="UniPathway" id="UPA00251">
    <property type="reaction ID" value="UER00316"/>
</dbReference>
<dbReference type="NCBIfam" id="NF000744">
    <property type="entry name" value="PRK00045.1-3"/>
    <property type="match status" value="1"/>
</dbReference>
<dbReference type="GO" id="GO:0008883">
    <property type="term" value="F:glutamyl-tRNA reductase activity"/>
    <property type="evidence" value="ECO:0007669"/>
    <property type="project" value="UniProtKB-UniRule"/>
</dbReference>
<evidence type="ECO:0000256" key="11">
    <source>
        <dbReference type="PIRSR" id="PIRSR000445-3"/>
    </source>
</evidence>
<dbReference type="GO" id="GO:0050661">
    <property type="term" value="F:NADP binding"/>
    <property type="evidence" value="ECO:0007669"/>
    <property type="project" value="InterPro"/>
</dbReference>
<evidence type="ECO:0000313" key="17">
    <source>
        <dbReference type="EMBL" id="RJS46113.1"/>
    </source>
</evidence>
<dbReference type="Pfam" id="PF05201">
    <property type="entry name" value="GlutR_N"/>
    <property type="match status" value="1"/>
</dbReference>
<dbReference type="InterPro" id="IPR015896">
    <property type="entry name" value="4pyrrol_synth_GluRdtase_dimer"/>
</dbReference>
<feature type="binding site" evidence="8 11">
    <location>
        <begin position="193"/>
        <end position="198"/>
    </location>
    <ligand>
        <name>NADP(+)</name>
        <dbReference type="ChEBI" id="CHEBI:58349"/>
    </ligand>
</feature>
<keyword evidence="5 8" id="KW-0560">Oxidoreductase</keyword>
<dbReference type="InterPro" id="IPR036343">
    <property type="entry name" value="GluRdtase_N_sf"/>
</dbReference>
<dbReference type="SUPFAM" id="SSF69075">
    <property type="entry name" value="Glutamyl tRNA-reductase dimerization domain"/>
    <property type="match status" value="1"/>
</dbReference>
<dbReference type="InterPro" id="IPR015895">
    <property type="entry name" value="4pyrrol_synth_GluRdtase_N"/>
</dbReference>
<comment type="caution">
    <text evidence="17">The sequence shown here is derived from an EMBL/GenBank/DDBJ whole genome shotgun (WGS) entry which is preliminary data.</text>
</comment>
<evidence type="ECO:0000256" key="9">
    <source>
        <dbReference type="PIRSR" id="PIRSR000445-1"/>
    </source>
</evidence>
<dbReference type="Gene3D" id="3.40.50.720">
    <property type="entry name" value="NAD(P)-binding Rossmann-like Domain"/>
    <property type="match status" value="1"/>
</dbReference>
<evidence type="ECO:0000256" key="1">
    <source>
        <dbReference type="ARBA" id="ARBA00005059"/>
    </source>
</evidence>
<keyword evidence="6 8" id="KW-0627">Porphyrin biosynthesis</keyword>
<dbReference type="InterPro" id="IPR036291">
    <property type="entry name" value="NAD(P)-bd_dom_sf"/>
</dbReference>
<evidence type="ECO:0000256" key="3">
    <source>
        <dbReference type="ARBA" id="ARBA00012970"/>
    </source>
</evidence>
<dbReference type="NCBIfam" id="TIGR01035">
    <property type="entry name" value="hemA"/>
    <property type="match status" value="1"/>
</dbReference>
<dbReference type="FunFam" id="3.30.460.30:FF:000001">
    <property type="entry name" value="Glutamyl-tRNA reductase"/>
    <property type="match status" value="1"/>
</dbReference>
<feature type="domain" description="Tetrapyrrole biosynthesis glutamyl-tRNA reductase dimerisation" evidence="14">
    <location>
        <begin position="322"/>
        <end position="420"/>
    </location>
</feature>
<evidence type="ECO:0000259" key="15">
    <source>
        <dbReference type="Pfam" id="PF01488"/>
    </source>
</evidence>
<dbReference type="SUPFAM" id="SSF69742">
    <property type="entry name" value="Glutamyl tRNA-reductase catalytic, N-terminal domain"/>
    <property type="match status" value="1"/>
</dbReference>
<dbReference type="CDD" id="cd05213">
    <property type="entry name" value="NAD_bind_Glutamyl_tRNA_reduct"/>
    <property type="match status" value="1"/>
</dbReference>
<evidence type="ECO:0000256" key="2">
    <source>
        <dbReference type="ARBA" id="ARBA00005916"/>
    </source>
</evidence>
<feature type="binding site" evidence="8 10">
    <location>
        <begin position="118"/>
        <end position="120"/>
    </location>
    <ligand>
        <name>substrate</name>
    </ligand>
</feature>
<feature type="domain" description="Glutamyl-tRNA reductase N-terminal" evidence="16">
    <location>
        <begin position="6"/>
        <end position="160"/>
    </location>
</feature>
<comment type="subunit">
    <text evidence="8">Homodimer.</text>
</comment>
<evidence type="ECO:0000256" key="6">
    <source>
        <dbReference type="ARBA" id="ARBA00023244"/>
    </source>
</evidence>
<evidence type="ECO:0000256" key="12">
    <source>
        <dbReference type="PIRSR" id="PIRSR000445-4"/>
    </source>
</evidence>
<comment type="function">
    <text evidence="8">Catalyzes the NADPH-dependent reduction of glutamyl-tRNA(Glu) to glutamate 1-semialdehyde (GSA).</text>
</comment>
<evidence type="ECO:0000256" key="5">
    <source>
        <dbReference type="ARBA" id="ARBA00023002"/>
    </source>
</evidence>
<dbReference type="Pfam" id="PF01488">
    <property type="entry name" value="Shikimate_DH"/>
    <property type="match status" value="1"/>
</dbReference>
<comment type="pathway">
    <text evidence="1 8 13">Porphyrin-containing compound metabolism; protoporphyrin-IX biosynthesis; 5-aminolevulinate from L-glutamyl-tRNA(Glu): step 1/2.</text>
</comment>
<evidence type="ECO:0000256" key="4">
    <source>
        <dbReference type="ARBA" id="ARBA00022857"/>
    </source>
</evidence>
<dbReference type="Proteomes" id="UP000276542">
    <property type="component" value="Unassembled WGS sequence"/>
</dbReference>
<evidence type="ECO:0000259" key="16">
    <source>
        <dbReference type="Pfam" id="PF05201"/>
    </source>
</evidence>
<dbReference type="RefSeq" id="WP_120060011.1">
    <property type="nucleotide sequence ID" value="NZ_QYRP01000002.1"/>
</dbReference>
<dbReference type="PIRSF" id="PIRSF000445">
    <property type="entry name" value="4pyrrol_synth_GluRdtase"/>
    <property type="match status" value="1"/>
</dbReference>
<feature type="active site" description="Nucleophile" evidence="8 9">
    <location>
        <position position="50"/>
    </location>
</feature>
<dbReference type="AlphaFoldDB" id="A0A3A5H5Z9"/>
<dbReference type="InterPro" id="IPR000343">
    <property type="entry name" value="4pyrrol_synth_GluRdtase"/>
</dbReference>
<feature type="site" description="Important for activity" evidence="8 12">
    <location>
        <position position="103"/>
    </location>
</feature>
<protein>
    <recommendedName>
        <fullName evidence="3 8">Glutamyl-tRNA reductase</fullName>
        <shortName evidence="8">GluTR</shortName>
        <ecNumber evidence="3 8">1.2.1.70</ecNumber>
    </recommendedName>
</protein>
<dbReference type="PANTHER" id="PTHR43013:SF1">
    <property type="entry name" value="GLUTAMYL-TRNA REDUCTASE"/>
    <property type="match status" value="1"/>
</dbReference>
<gene>
    <name evidence="8" type="primary">hemA</name>
    <name evidence="17" type="ORF">D4739_07710</name>
</gene>
<evidence type="ECO:0000256" key="7">
    <source>
        <dbReference type="ARBA" id="ARBA00047464"/>
    </source>
</evidence>
<dbReference type="HAMAP" id="MF_00087">
    <property type="entry name" value="Glu_tRNA_reductase"/>
    <property type="match status" value="1"/>
</dbReference>
<sequence>MSVLVVGVSHKTAPVSVLERLALTPDGVGKLIADVAAIEHVTEVTALATCNRIEVYAEVDRFHGSVEEVSRLLCERSGMATSDITSDLLPHLYVHYDDGAVSHLFHVAAGLDSMVVGEGQILGQARDALRTGQELGTVGPALNSLFQQALRVGKRSHAETDIDRAAPSMVSAALDRAVAAVGPVTGSRVLVIGAGAMASLAVATASRRGAADITVVNRTETNAERLADEYAARSLPLSSLTDALGNADIVISCTGATGIVVTAAELTAARGSSERPVAVLDLALPHDVDPAVAELPDVTLIDLRVLADELRDSDAGREVLGVRQIVGQEISAFVSARRQASVTPTVVALRTMATGVVDTEIERLFSRLPDLDDAARAEVLHAVRRVADKLLHQPTVRVKELANSDGAVSYAAALAELFALDPDAVDAVTRPVSPTSPTDLATEPQP</sequence>
<reference evidence="18" key="1">
    <citation type="submission" date="2018-09" db="EMBL/GenBank/DDBJ databases">
        <authorList>
            <person name="Zhu H."/>
        </authorList>
    </citation>
    <scope>NUCLEOTIDE SEQUENCE [LARGE SCALE GENOMIC DNA]</scope>
    <source>
        <strain evidence="18">K1W22B-1</strain>
    </source>
</reference>
<dbReference type="PANTHER" id="PTHR43013">
    <property type="entry name" value="GLUTAMYL-TRNA REDUCTASE"/>
    <property type="match status" value="1"/>
</dbReference>
<feature type="domain" description="Quinate/shikimate 5-dehydrogenase/glutamyl-tRNA reductase" evidence="15">
    <location>
        <begin position="181"/>
        <end position="303"/>
    </location>
</feature>
<dbReference type="InterPro" id="IPR006151">
    <property type="entry name" value="Shikm_DH/Glu-tRNA_Rdtase"/>
</dbReference>
<dbReference type="OrthoDB" id="110209at2"/>
<evidence type="ECO:0000259" key="14">
    <source>
        <dbReference type="Pfam" id="PF00745"/>
    </source>
</evidence>
<comment type="catalytic activity">
    <reaction evidence="7 8 13">
        <text>(S)-4-amino-5-oxopentanoate + tRNA(Glu) + NADP(+) = L-glutamyl-tRNA(Glu) + NADPH + H(+)</text>
        <dbReference type="Rhea" id="RHEA:12344"/>
        <dbReference type="Rhea" id="RHEA-COMP:9663"/>
        <dbReference type="Rhea" id="RHEA-COMP:9680"/>
        <dbReference type="ChEBI" id="CHEBI:15378"/>
        <dbReference type="ChEBI" id="CHEBI:57501"/>
        <dbReference type="ChEBI" id="CHEBI:57783"/>
        <dbReference type="ChEBI" id="CHEBI:58349"/>
        <dbReference type="ChEBI" id="CHEBI:78442"/>
        <dbReference type="ChEBI" id="CHEBI:78520"/>
        <dbReference type="EC" id="1.2.1.70"/>
    </reaction>
</comment>
<keyword evidence="4 8" id="KW-0521">NADP</keyword>
<comment type="similarity">
    <text evidence="2 8 13">Belongs to the glutamyl-tRNA reductase family.</text>
</comment>
<dbReference type="InterPro" id="IPR036453">
    <property type="entry name" value="GluRdtase_dimer_dom_sf"/>
</dbReference>
<feature type="binding site" evidence="8 10">
    <location>
        <position position="113"/>
    </location>
    <ligand>
        <name>substrate</name>
    </ligand>
</feature>
<dbReference type="EMBL" id="QYRP01000002">
    <property type="protein sequence ID" value="RJS46113.1"/>
    <property type="molecule type" value="Genomic_DNA"/>
</dbReference>
<evidence type="ECO:0000256" key="10">
    <source>
        <dbReference type="PIRSR" id="PIRSR000445-2"/>
    </source>
</evidence>